<keyword evidence="1" id="KW-1003">Cell membrane</keyword>
<feature type="transmembrane region" description="Helical" evidence="5">
    <location>
        <begin position="275"/>
        <end position="294"/>
    </location>
</feature>
<dbReference type="HOGENOM" id="CLU_038046_1_0_6"/>
<dbReference type="GO" id="GO:0022857">
    <property type="term" value="F:transmembrane transporter activity"/>
    <property type="evidence" value="ECO:0007669"/>
    <property type="project" value="InterPro"/>
</dbReference>
<evidence type="ECO:0000256" key="3">
    <source>
        <dbReference type="ARBA" id="ARBA00022989"/>
    </source>
</evidence>
<accession>K6VUE4</accession>
<evidence type="ECO:0000256" key="5">
    <source>
        <dbReference type="SAM" id="Phobius"/>
    </source>
</evidence>
<dbReference type="InterPro" id="IPR011701">
    <property type="entry name" value="MFS"/>
</dbReference>
<dbReference type="RefSeq" id="WP_002440298.1">
    <property type="nucleotide sequence ID" value="NC_017910.1"/>
</dbReference>
<evidence type="ECO:0000256" key="4">
    <source>
        <dbReference type="ARBA" id="ARBA00023136"/>
    </source>
</evidence>
<proteinExistence type="predicted"/>
<dbReference type="InterPro" id="IPR020846">
    <property type="entry name" value="MFS_dom"/>
</dbReference>
<feature type="transmembrane region" description="Helical" evidence="5">
    <location>
        <begin position="135"/>
        <end position="157"/>
    </location>
</feature>
<keyword evidence="8" id="KW-1185">Reference proteome</keyword>
<keyword evidence="3 5" id="KW-1133">Transmembrane helix</keyword>
<reference evidence="7 8" key="1">
    <citation type="journal article" date="2012" name="J. Bacteriol.">
        <title>Complete genome sequence of the B12-producing Shimwellia blattae strain DSM 4481, isolated from a cockroach.</title>
        <authorList>
            <person name="Brzuszkiewicz E."/>
            <person name="Waschkowitz T."/>
            <person name="Wiezer A."/>
            <person name="Daniel R."/>
        </authorList>
    </citation>
    <scope>NUCLEOTIDE SEQUENCE [LARGE SCALE GENOMIC DNA]</scope>
    <source>
        <strain evidence="8">ATCC 29907 / DSM 4481 / JCM 1650 / NBRC 105725 / CDC 9005-74</strain>
    </source>
</reference>
<sequence>MTTTTRPRGLLLLCGILLIAATLRVTFTAIAPLLDQLRHDYGLTTAQTGVLTTLPLIIFALISPLAAGISRHLGTERSLFCAMGIICLGIGIRSAGNLALLYTGTAIIGCGIALGNVLLPALIKQRFPDGVARLTGNYSLAMGIAAALGSLLIVPLAEAGAGWRGAFLALMIFPLAALLVWLPQLKQPVYAGVGRSSALSQRGIWRHPLAWQITFFLGLNSLIYYVVIAWLPAILVSYGYSAAQAGSLHGLLQLATAAPGLVIGLVLSRLNDQRGVALLVGLLGVVSLLGLWLAPALASLWIVLYGFSSGATMILGLVFIGLRASSAHQAAALSGMAQAVGYLLAAFGPPLMGRLHDITHSWALALLVCALLGTLMALSGMLAGRNRVIEHPALNPRG</sequence>
<feature type="transmembrane region" description="Helical" evidence="5">
    <location>
        <begin position="209"/>
        <end position="231"/>
    </location>
</feature>
<feature type="transmembrane region" description="Helical" evidence="5">
    <location>
        <begin position="332"/>
        <end position="352"/>
    </location>
</feature>
<evidence type="ECO:0000313" key="7">
    <source>
        <dbReference type="EMBL" id="AFJ47449.1"/>
    </source>
</evidence>
<dbReference type="Pfam" id="PF07690">
    <property type="entry name" value="MFS_1"/>
    <property type="match status" value="1"/>
</dbReference>
<gene>
    <name evidence="7" type="primary">yeaN</name>
    <name evidence="7" type="ordered locus">EBL_c23600</name>
</gene>
<evidence type="ECO:0000256" key="2">
    <source>
        <dbReference type="ARBA" id="ARBA00022692"/>
    </source>
</evidence>
<name>I2BA95_SHIBC</name>
<dbReference type="SUPFAM" id="SSF103473">
    <property type="entry name" value="MFS general substrate transporter"/>
    <property type="match status" value="1"/>
</dbReference>
<feature type="transmembrane region" description="Helical" evidence="5">
    <location>
        <begin position="251"/>
        <end position="268"/>
    </location>
</feature>
<feature type="transmembrane region" description="Helical" evidence="5">
    <location>
        <begin position="102"/>
        <end position="123"/>
    </location>
</feature>
<dbReference type="InterPro" id="IPR052524">
    <property type="entry name" value="MFS_Cyanate_Porter"/>
</dbReference>
<dbReference type="Proteomes" id="UP000001955">
    <property type="component" value="Chromosome"/>
</dbReference>
<dbReference type="PATRIC" id="fig|630626.3.peg.2282"/>
<evidence type="ECO:0000259" key="6">
    <source>
        <dbReference type="PROSITE" id="PS50850"/>
    </source>
</evidence>
<keyword evidence="4 5" id="KW-0472">Membrane</keyword>
<dbReference type="OrthoDB" id="5317164at2"/>
<evidence type="ECO:0000256" key="1">
    <source>
        <dbReference type="ARBA" id="ARBA00022475"/>
    </source>
</evidence>
<dbReference type="PANTHER" id="PTHR23523">
    <property type="match status" value="1"/>
</dbReference>
<feature type="domain" description="Major facilitator superfamily (MFS) profile" evidence="6">
    <location>
        <begin position="8"/>
        <end position="388"/>
    </location>
</feature>
<organism evidence="7 8">
    <name type="scientific">Shimwellia blattae (strain ATCC 29907 / DSM 4481 / JCM 1650 / NBRC 105725 / CDC 9005-74)</name>
    <name type="common">Escherichia blattae</name>
    <dbReference type="NCBI Taxonomy" id="630626"/>
    <lineage>
        <taxon>Bacteria</taxon>
        <taxon>Pseudomonadati</taxon>
        <taxon>Pseudomonadota</taxon>
        <taxon>Gammaproteobacteria</taxon>
        <taxon>Enterobacterales</taxon>
        <taxon>Enterobacteriaceae</taxon>
        <taxon>Shimwellia</taxon>
    </lineage>
</organism>
<dbReference type="KEGG" id="ebt:EBL_c23600"/>
<feature type="transmembrane region" description="Helical" evidence="5">
    <location>
        <begin position="79"/>
        <end position="96"/>
    </location>
</feature>
<dbReference type="Gene3D" id="1.20.1250.20">
    <property type="entry name" value="MFS general substrate transporter like domains"/>
    <property type="match status" value="1"/>
</dbReference>
<protein>
    <submittedName>
        <fullName evidence="7">Putative amino acid/amine transport protein</fullName>
    </submittedName>
</protein>
<feature type="transmembrane region" description="Helical" evidence="5">
    <location>
        <begin position="44"/>
        <end position="67"/>
    </location>
</feature>
<dbReference type="EMBL" id="CP001560">
    <property type="protein sequence ID" value="AFJ47449.1"/>
    <property type="molecule type" value="Genomic_DNA"/>
</dbReference>
<dbReference type="eggNOG" id="COG2807">
    <property type="taxonomic scope" value="Bacteria"/>
</dbReference>
<feature type="transmembrane region" description="Helical" evidence="5">
    <location>
        <begin position="358"/>
        <end position="378"/>
    </location>
</feature>
<keyword evidence="2 5" id="KW-0812">Transmembrane</keyword>
<dbReference type="AlphaFoldDB" id="I2BA95"/>
<accession>I2BA95</accession>
<dbReference type="PROSITE" id="PS50850">
    <property type="entry name" value="MFS"/>
    <property type="match status" value="1"/>
</dbReference>
<dbReference type="STRING" id="630626.EBL_c23600"/>
<dbReference type="PANTHER" id="PTHR23523:SF2">
    <property type="entry name" value="2-NITROIMIDAZOLE TRANSPORTER"/>
    <property type="match status" value="1"/>
</dbReference>
<feature type="transmembrane region" description="Helical" evidence="5">
    <location>
        <begin position="300"/>
        <end position="320"/>
    </location>
</feature>
<evidence type="ECO:0000313" key="8">
    <source>
        <dbReference type="Proteomes" id="UP000001955"/>
    </source>
</evidence>
<dbReference type="InterPro" id="IPR036259">
    <property type="entry name" value="MFS_trans_sf"/>
</dbReference>
<feature type="transmembrane region" description="Helical" evidence="5">
    <location>
        <begin position="163"/>
        <end position="182"/>
    </location>
</feature>